<gene>
    <name evidence="7" type="ORF">EM932_05845</name>
</gene>
<dbReference type="GO" id="GO:0006535">
    <property type="term" value="P:cysteine biosynthetic process from serine"/>
    <property type="evidence" value="ECO:0007669"/>
    <property type="project" value="TreeGrafter"/>
</dbReference>
<dbReference type="Pfam" id="PF01053">
    <property type="entry name" value="Cys_Met_Meta_PP"/>
    <property type="match status" value="1"/>
</dbReference>
<dbReference type="SUPFAM" id="SSF53383">
    <property type="entry name" value="PLP-dependent transferases"/>
    <property type="match status" value="1"/>
</dbReference>
<evidence type="ECO:0000256" key="2">
    <source>
        <dbReference type="ARBA" id="ARBA00009077"/>
    </source>
</evidence>
<feature type="modified residue" description="N6-(pyridoxal phosphate)lysine" evidence="5">
    <location>
        <position position="207"/>
    </location>
</feature>
<dbReference type="PIRSF" id="PIRSF001434">
    <property type="entry name" value="CGS"/>
    <property type="match status" value="1"/>
</dbReference>
<comment type="caution">
    <text evidence="7">The sequence shown here is derived from an EMBL/GenBank/DDBJ whole genome shotgun (WGS) entry which is preliminary data.</text>
</comment>
<dbReference type="GO" id="GO:0005737">
    <property type="term" value="C:cytoplasm"/>
    <property type="evidence" value="ECO:0007669"/>
    <property type="project" value="TreeGrafter"/>
</dbReference>
<dbReference type="EMBL" id="SRSO01000006">
    <property type="protein sequence ID" value="TGV03552.1"/>
    <property type="molecule type" value="Genomic_DNA"/>
</dbReference>
<dbReference type="Gene3D" id="3.90.1150.10">
    <property type="entry name" value="Aspartate Aminotransferase, domain 1"/>
    <property type="match status" value="1"/>
</dbReference>
<dbReference type="OrthoDB" id="9803729at2"/>
<dbReference type="InterPro" id="IPR015424">
    <property type="entry name" value="PyrdxlP-dep_Trfase"/>
</dbReference>
<dbReference type="GO" id="GO:0019346">
    <property type="term" value="P:transsulfuration"/>
    <property type="evidence" value="ECO:0007669"/>
    <property type="project" value="InterPro"/>
</dbReference>
<accession>A0A4S1E0Y6</accession>
<evidence type="ECO:0000256" key="4">
    <source>
        <dbReference type="ARBA" id="ARBA00022898"/>
    </source>
</evidence>
<keyword evidence="8" id="KW-1185">Reference proteome</keyword>
<comment type="cofactor">
    <cofactor evidence="1 6">
        <name>pyridoxal 5'-phosphate</name>
        <dbReference type="ChEBI" id="CHEBI:597326"/>
    </cofactor>
</comment>
<evidence type="ECO:0000256" key="5">
    <source>
        <dbReference type="PIRSR" id="PIRSR001434-2"/>
    </source>
</evidence>
<reference evidence="7 8" key="1">
    <citation type="submission" date="2019-04" db="EMBL/GenBank/DDBJ databases">
        <authorList>
            <person name="Liu A."/>
        </authorList>
    </citation>
    <scope>NUCLEOTIDE SEQUENCE [LARGE SCALE GENOMIC DNA]</scope>
    <source>
        <strain evidence="7 8">RZ03</strain>
    </source>
</reference>
<dbReference type="GO" id="GO:0003961">
    <property type="term" value="F:O-acetylhomoserine aminocarboxypropyltransferase activity"/>
    <property type="evidence" value="ECO:0007669"/>
    <property type="project" value="TreeGrafter"/>
</dbReference>
<dbReference type="CDD" id="cd00614">
    <property type="entry name" value="CGS_like"/>
    <property type="match status" value="1"/>
</dbReference>
<dbReference type="GO" id="GO:0071269">
    <property type="term" value="P:L-homocysteine biosynthetic process"/>
    <property type="evidence" value="ECO:0007669"/>
    <property type="project" value="TreeGrafter"/>
</dbReference>
<dbReference type="Proteomes" id="UP000307602">
    <property type="component" value="Unassembled WGS sequence"/>
</dbReference>
<keyword evidence="4 5" id="KW-0663">Pyridoxal phosphate</keyword>
<organism evidence="7 8">
    <name type="scientific">Flavivirga rizhaonensis</name>
    <dbReference type="NCBI Taxonomy" id="2559571"/>
    <lineage>
        <taxon>Bacteria</taxon>
        <taxon>Pseudomonadati</taxon>
        <taxon>Bacteroidota</taxon>
        <taxon>Flavobacteriia</taxon>
        <taxon>Flavobacteriales</taxon>
        <taxon>Flavobacteriaceae</taxon>
        <taxon>Flavivirga</taxon>
    </lineage>
</organism>
<dbReference type="InterPro" id="IPR006235">
    <property type="entry name" value="OAc-hSer/O-AcSer_sulfhydrylase"/>
</dbReference>
<dbReference type="Gene3D" id="3.40.640.10">
    <property type="entry name" value="Type I PLP-dependent aspartate aminotransferase-like (Major domain)"/>
    <property type="match status" value="1"/>
</dbReference>
<dbReference type="NCBIfam" id="TIGR01326">
    <property type="entry name" value="OAH_OAS_sulfhy"/>
    <property type="match status" value="1"/>
</dbReference>
<dbReference type="InterPro" id="IPR015421">
    <property type="entry name" value="PyrdxlP-dep_Trfase_major"/>
</dbReference>
<dbReference type="GO" id="GO:0030170">
    <property type="term" value="F:pyridoxal phosphate binding"/>
    <property type="evidence" value="ECO:0007669"/>
    <property type="project" value="InterPro"/>
</dbReference>
<dbReference type="RefSeq" id="WP_135876246.1">
    <property type="nucleotide sequence ID" value="NZ_SRSO01000006.1"/>
</dbReference>
<dbReference type="PANTHER" id="PTHR43797">
    <property type="entry name" value="HOMOCYSTEINE/CYSTEINE SYNTHASE"/>
    <property type="match status" value="1"/>
</dbReference>
<proteinExistence type="inferred from homology"/>
<keyword evidence="3 7" id="KW-0808">Transferase</keyword>
<name>A0A4S1E0Y6_9FLAO</name>
<sequence>MSTQKLATNALHAGHDVTTNGGARAVPIYQTTSYVFNNSDHAANLFSLKELGFIYTRLNNPTNQILQERLAAVEGGIGAVVFASGTAAISTGLLTLLKAGDHIVASSSLYGGTYNLLSVTLPRLGITTTFVDASNPDNFKDAVQDNTRAFFVESLGNPKLDVLDLEAIAVHSKAAGVPFIVDNTVATPALLNPLKHGANIVIHSLTKYIGGQGTSLGGAIIDGGTFDWANGKFPEFTEPSAGYHGLVYNEALGAASYTFKLILEGLRDFGGALSPTNAFNIIQGLETLTVRIKQHSENALELAKWLEQQDEVAWVNYPGLESSKYKALADKYLSKGQSGIVTFGAKGGYDAAKTVADKTKIFSLLANIGDTKSLIIHPASTTHQQLNDEAQESAGVTQDLIRLSVGLEDIEDLKADLKAVFATL</sequence>
<comment type="similarity">
    <text evidence="2 6">Belongs to the trans-sulfuration enzymes family.</text>
</comment>
<dbReference type="AlphaFoldDB" id="A0A4S1E0Y6"/>
<evidence type="ECO:0000313" key="8">
    <source>
        <dbReference type="Proteomes" id="UP000307602"/>
    </source>
</evidence>
<evidence type="ECO:0000256" key="3">
    <source>
        <dbReference type="ARBA" id="ARBA00022679"/>
    </source>
</evidence>
<dbReference type="GO" id="GO:0004124">
    <property type="term" value="F:cysteine synthase activity"/>
    <property type="evidence" value="ECO:0007669"/>
    <property type="project" value="TreeGrafter"/>
</dbReference>
<evidence type="ECO:0000256" key="6">
    <source>
        <dbReference type="RuleBase" id="RU362118"/>
    </source>
</evidence>
<dbReference type="PANTHER" id="PTHR43797:SF2">
    <property type="entry name" value="HOMOCYSTEINE_CYSTEINE SYNTHASE"/>
    <property type="match status" value="1"/>
</dbReference>
<evidence type="ECO:0000256" key="1">
    <source>
        <dbReference type="ARBA" id="ARBA00001933"/>
    </source>
</evidence>
<evidence type="ECO:0000313" key="7">
    <source>
        <dbReference type="EMBL" id="TGV03552.1"/>
    </source>
</evidence>
<protein>
    <submittedName>
        <fullName evidence="7">O-acetylhomoserine aminocarboxypropyltransferase/cysteine synthase</fullName>
    </submittedName>
</protein>
<dbReference type="FunFam" id="3.40.640.10:FF:000035">
    <property type="entry name" value="O-succinylhomoserine sulfhydrylase"/>
    <property type="match status" value="1"/>
</dbReference>
<dbReference type="InterPro" id="IPR000277">
    <property type="entry name" value="Cys/Met-Metab_PyrdxlP-dep_enz"/>
</dbReference>
<dbReference type="InterPro" id="IPR015422">
    <property type="entry name" value="PyrdxlP-dep_Trfase_small"/>
</dbReference>